<reference evidence="2" key="2">
    <citation type="journal article" date="2021" name="PeerJ">
        <title>Extensive microbial diversity within the chicken gut microbiome revealed by metagenomics and culture.</title>
        <authorList>
            <person name="Gilroy R."/>
            <person name="Ravi A."/>
            <person name="Getino M."/>
            <person name="Pursley I."/>
            <person name="Horton D.L."/>
            <person name="Alikhan N.F."/>
            <person name="Baker D."/>
            <person name="Gharbi K."/>
            <person name="Hall N."/>
            <person name="Watson M."/>
            <person name="Adriaenssens E.M."/>
            <person name="Foster-Nyarko E."/>
            <person name="Jarju S."/>
            <person name="Secka A."/>
            <person name="Antonio M."/>
            <person name="Oren A."/>
            <person name="Chaudhuri R.R."/>
            <person name="La Ragione R."/>
            <person name="Hildebrand F."/>
            <person name="Pallen M.J."/>
        </authorList>
    </citation>
    <scope>NUCLEOTIDE SEQUENCE</scope>
    <source>
        <strain evidence="2">ChiBcec6-7307</strain>
    </source>
</reference>
<proteinExistence type="predicted"/>
<organism evidence="2 3">
    <name type="scientific">Candidatus Merdiplasma excrementigallinarum</name>
    <dbReference type="NCBI Taxonomy" id="2840864"/>
    <lineage>
        <taxon>Bacteria</taxon>
        <taxon>Bacillati</taxon>
        <taxon>Bacillota</taxon>
        <taxon>Clostridia</taxon>
        <taxon>Lachnospirales</taxon>
        <taxon>Lachnospiraceae</taxon>
        <taxon>Lachnospiraceae incertae sedis</taxon>
        <taxon>Candidatus Merdiplasma</taxon>
    </lineage>
</organism>
<keyword evidence="1" id="KW-0812">Transmembrane</keyword>
<reference evidence="2" key="1">
    <citation type="submission" date="2020-10" db="EMBL/GenBank/DDBJ databases">
        <authorList>
            <person name="Gilroy R."/>
        </authorList>
    </citation>
    <scope>NUCLEOTIDE SEQUENCE</scope>
    <source>
        <strain evidence="2">ChiBcec6-7307</strain>
    </source>
</reference>
<accession>A0A9D1NXM8</accession>
<evidence type="ECO:0000313" key="3">
    <source>
        <dbReference type="Proteomes" id="UP000886889"/>
    </source>
</evidence>
<dbReference type="InterPro" id="IPR046088">
    <property type="entry name" value="DUF6106"/>
</dbReference>
<dbReference type="Proteomes" id="UP000886889">
    <property type="component" value="Unassembled WGS sequence"/>
</dbReference>
<feature type="transmembrane region" description="Helical" evidence="1">
    <location>
        <begin position="25"/>
        <end position="57"/>
    </location>
</feature>
<sequence>MSDLYREILVKRATPAADRIKQGGLIGLTVVCLAGSLLFMPLLPAGIVLAVVTFFLFPRFDLEYEYLYVNGDIDVDKIMSKQKRKHCASYSLENLEVMAPTGSHALDSCKNSAGIQVRDFTSLQPGTPSYTLVFNREGRKELVKLELDETVVQDMRRMAPRKVFTD</sequence>
<dbReference type="AlphaFoldDB" id="A0A9D1NXM8"/>
<protein>
    <submittedName>
        <fullName evidence="2">Uncharacterized protein</fullName>
    </submittedName>
</protein>
<evidence type="ECO:0000256" key="1">
    <source>
        <dbReference type="SAM" id="Phobius"/>
    </source>
</evidence>
<dbReference type="Pfam" id="PF19601">
    <property type="entry name" value="DUF6106"/>
    <property type="match status" value="1"/>
</dbReference>
<gene>
    <name evidence="2" type="ORF">IAC80_03330</name>
</gene>
<keyword evidence="1" id="KW-1133">Transmembrane helix</keyword>
<comment type="caution">
    <text evidence="2">The sequence shown here is derived from an EMBL/GenBank/DDBJ whole genome shotgun (WGS) entry which is preliminary data.</text>
</comment>
<keyword evidence="1" id="KW-0472">Membrane</keyword>
<name>A0A9D1NXM8_9FIRM</name>
<evidence type="ECO:0000313" key="2">
    <source>
        <dbReference type="EMBL" id="HIV22953.1"/>
    </source>
</evidence>
<dbReference type="EMBL" id="DVOS01000034">
    <property type="protein sequence ID" value="HIV22953.1"/>
    <property type="molecule type" value="Genomic_DNA"/>
</dbReference>